<dbReference type="Pfam" id="PF18360">
    <property type="entry name" value="hnRNP_Q_AcD"/>
    <property type="match status" value="2"/>
</dbReference>
<reference evidence="3 4" key="1">
    <citation type="journal article" date="2014" name="Genome Biol. Evol.">
        <title>The secreted proteins of Achlya hypogyna and Thraustotheca clavata identify the ancestral oomycete secretome and reveal gene acquisitions by horizontal gene transfer.</title>
        <authorList>
            <person name="Misner I."/>
            <person name="Blouin N."/>
            <person name="Leonard G."/>
            <person name="Richards T.A."/>
            <person name="Lane C.E."/>
        </authorList>
    </citation>
    <scope>NUCLEOTIDE SEQUENCE [LARGE SCALE GENOMIC DNA]</scope>
    <source>
        <strain evidence="3 4">ATCC 34112</strain>
    </source>
</reference>
<feature type="domain" description="Heterogeneous nuclear ribonucleoprotein Q acidic" evidence="2">
    <location>
        <begin position="216"/>
        <end position="282"/>
    </location>
</feature>
<feature type="region of interest" description="Disordered" evidence="1">
    <location>
        <begin position="172"/>
        <end position="201"/>
    </location>
</feature>
<dbReference type="Proteomes" id="UP000243217">
    <property type="component" value="Unassembled WGS sequence"/>
</dbReference>
<keyword evidence="4" id="KW-1185">Reference proteome</keyword>
<evidence type="ECO:0000259" key="2">
    <source>
        <dbReference type="Pfam" id="PF18360"/>
    </source>
</evidence>
<name>A0A1V9YUQ4_9STRA</name>
<feature type="domain" description="Heterogeneous nuclear ribonucleoprotein Q acidic" evidence="2">
    <location>
        <begin position="342"/>
        <end position="411"/>
    </location>
</feature>
<dbReference type="OrthoDB" id="79602at2759"/>
<evidence type="ECO:0000313" key="3">
    <source>
        <dbReference type="EMBL" id="OQR89554.1"/>
    </source>
</evidence>
<evidence type="ECO:0000256" key="1">
    <source>
        <dbReference type="SAM" id="MobiDB-lite"/>
    </source>
</evidence>
<comment type="caution">
    <text evidence="3">The sequence shown here is derived from an EMBL/GenBank/DDBJ whole genome shotgun (WGS) entry which is preliminary data.</text>
</comment>
<accession>A0A1V9YUQ4</accession>
<sequence>MQGFQQLLQKDAGPVDTHAAIADLITSIKNNKGKKKPVDPHCQEDPIAEFTLRDIHTALDSLSKLPAFAQLTIASRFVKSALPTIRNKEAHMQHLIRVYIQENPHLAVIPHVSDIIPSYKTDSGLFDHGYAPPQPVQGVLENPPFRAYPMEKLMRDQKEKFSLDEFGRVKTHKSSSSSLLPRVPAPTSSSQSTSSHSASSSTSLVSIFRKSDMYHRLSPTIRDALEGVYTAGRIKEVLNDTVLQRLMKLPEHLAMRAVDNFRGTDISHVDNLNGFFVGIITRILDRERATAPPPGRGPAGYGREVPYDDFRAQPNYPPQQYQNAPTTPWAHLPVYEQFIRVLAPSIQNEIIRMVQTGVLQSIDEIAEKCYEILGQLAEPLALEALNRYSTSNLESVRNRSGFLIGVVKRVRQEYGVM</sequence>
<dbReference type="InterPro" id="IPR041337">
    <property type="entry name" value="hnRNP_Q_AcD"/>
</dbReference>
<organism evidence="3 4">
    <name type="scientific">Thraustotheca clavata</name>
    <dbReference type="NCBI Taxonomy" id="74557"/>
    <lineage>
        <taxon>Eukaryota</taxon>
        <taxon>Sar</taxon>
        <taxon>Stramenopiles</taxon>
        <taxon>Oomycota</taxon>
        <taxon>Saprolegniomycetes</taxon>
        <taxon>Saprolegniales</taxon>
        <taxon>Achlyaceae</taxon>
        <taxon>Thraustotheca</taxon>
    </lineage>
</organism>
<gene>
    <name evidence="3" type="ORF">THRCLA_09695</name>
</gene>
<dbReference type="AlphaFoldDB" id="A0A1V9YUQ4"/>
<dbReference type="EMBL" id="JNBS01002713">
    <property type="protein sequence ID" value="OQR89554.1"/>
    <property type="molecule type" value="Genomic_DNA"/>
</dbReference>
<dbReference type="CDD" id="cd21039">
    <property type="entry name" value="NURR"/>
    <property type="match status" value="2"/>
</dbReference>
<protein>
    <recommendedName>
        <fullName evidence="2">Heterogeneous nuclear ribonucleoprotein Q acidic domain-containing protein</fullName>
    </recommendedName>
</protein>
<evidence type="ECO:0000313" key="4">
    <source>
        <dbReference type="Proteomes" id="UP000243217"/>
    </source>
</evidence>
<feature type="region of interest" description="Disordered" evidence="1">
    <location>
        <begin position="288"/>
        <end position="309"/>
    </location>
</feature>
<proteinExistence type="predicted"/>
<feature type="compositionally biased region" description="Low complexity" evidence="1">
    <location>
        <begin position="187"/>
        <end position="201"/>
    </location>
</feature>